<dbReference type="Gene3D" id="3.30.565.10">
    <property type="entry name" value="Histidine kinase-like ATPase, C-terminal domain"/>
    <property type="match status" value="1"/>
</dbReference>
<reference evidence="10 11" key="1">
    <citation type="journal article" date="2012" name="J. Bacteriol.">
        <title>Genome Sequence of Nitratireductor pacificus Type Strain pht-3B.</title>
        <authorList>
            <person name="Lai Q."/>
            <person name="Li G."/>
            <person name="Shao Z."/>
        </authorList>
    </citation>
    <scope>NUCLEOTIDE SEQUENCE [LARGE SCALE GENOMIC DNA]</scope>
    <source>
        <strain evidence="11">pht-3B</strain>
    </source>
</reference>
<keyword evidence="7" id="KW-0472">Membrane</keyword>
<dbReference type="Gene3D" id="3.40.50.2300">
    <property type="match status" value="1"/>
</dbReference>
<dbReference type="InterPro" id="IPR001789">
    <property type="entry name" value="Sig_transdc_resp-reg_receiver"/>
</dbReference>
<dbReference type="SMART" id="SM00387">
    <property type="entry name" value="HATPase_c"/>
    <property type="match status" value="1"/>
</dbReference>
<dbReference type="Gene3D" id="1.10.287.130">
    <property type="match status" value="1"/>
</dbReference>
<comment type="caution">
    <text evidence="10">The sequence shown here is derived from an EMBL/GenBank/DDBJ whole genome shotgun (WGS) entry which is preliminary data.</text>
</comment>
<evidence type="ECO:0000259" key="8">
    <source>
        <dbReference type="PROSITE" id="PS50109"/>
    </source>
</evidence>
<protein>
    <recommendedName>
        <fullName evidence="2">histidine kinase</fullName>
        <ecNumber evidence="2">2.7.13.3</ecNumber>
    </recommendedName>
</protein>
<dbReference type="SMART" id="SM00448">
    <property type="entry name" value="REC"/>
    <property type="match status" value="1"/>
</dbReference>
<evidence type="ECO:0000256" key="6">
    <source>
        <dbReference type="PROSITE-ProRule" id="PRU00169"/>
    </source>
</evidence>
<comment type="catalytic activity">
    <reaction evidence="1">
        <text>ATP + protein L-histidine = ADP + protein N-phospho-L-histidine.</text>
        <dbReference type="EC" id="2.7.13.3"/>
    </reaction>
</comment>
<sequence>MTGEQTAAGRIGRWLGVLGPNLSAGTERGADWRLDYLFSIGAISWMVHLCVTGLAGIVLVQADAGGWVPWWIAAMALLSLAMAGLAIAYRHRPVHVAPRTYGVVHSGLTTIAGLVWGTGAVLCALSSSTQMLTFYSLVLGGTALGAVSSQHILMRSCLLSVWTSVPLLAGAWLANDIVPGSLATAAMMMLFGVMLTVLAVRMNDFLSQNVLLADELAARNAVLLRTSSELAEAQEEKSRFLAQASHDLRQPIHAIGLFVEYLHGMRMGRDGRDVLHNIDRSLESLTRLCRSLLDLSALDIGRVKPEIGPVSLGEVMGEVVRQASEAAQARNVAIRFRPSRLWVRSDPALLHTMVQNLVSNAIKYAPGASLLVGVRRRNGSVSIVVADTGPGIAQEHQQRIFKEFVQIEAPDTAEADGLGLGLSIVRRLADMLGLRVGLVSQPGRGASFSIDGLEVSQPASSPRRQIATGHVRLLERLRVLVVDDDRAVRDSTVQLLTRWGCAVRATDRARPETDPGAFDFLLCDQELADGDDGLSLIRALRARSPDPLPAAIITGGRSDHLEEECRAEGITILAKPVRPTQLRSVLLSGVAGRAGRNQTIPNSAAMPAAAVRLVTSSARSKADT</sequence>
<evidence type="ECO:0000313" key="10">
    <source>
        <dbReference type="EMBL" id="EKF16867.1"/>
    </source>
</evidence>
<dbReference type="InterPro" id="IPR011006">
    <property type="entry name" value="CheY-like_superfamily"/>
</dbReference>
<feature type="transmembrane region" description="Helical" evidence="7">
    <location>
        <begin position="68"/>
        <end position="89"/>
    </location>
</feature>
<dbReference type="InterPro" id="IPR036890">
    <property type="entry name" value="HATPase_C_sf"/>
</dbReference>
<feature type="transmembrane region" description="Helical" evidence="7">
    <location>
        <begin position="101"/>
        <end position="125"/>
    </location>
</feature>
<evidence type="ECO:0000256" key="5">
    <source>
        <dbReference type="ARBA" id="ARBA00022777"/>
    </source>
</evidence>
<dbReference type="PROSITE" id="PS50110">
    <property type="entry name" value="RESPONSE_REGULATORY"/>
    <property type="match status" value="1"/>
</dbReference>
<gene>
    <name evidence="10" type="ORF">NA2_20851</name>
</gene>
<proteinExistence type="predicted"/>
<evidence type="ECO:0000256" key="1">
    <source>
        <dbReference type="ARBA" id="ARBA00000085"/>
    </source>
</evidence>
<dbReference type="AlphaFoldDB" id="K2MI94"/>
<evidence type="ECO:0000256" key="3">
    <source>
        <dbReference type="ARBA" id="ARBA00022553"/>
    </source>
</evidence>
<name>K2MI94_9HYPH</name>
<dbReference type="SUPFAM" id="SSF52172">
    <property type="entry name" value="CheY-like"/>
    <property type="match status" value="1"/>
</dbReference>
<feature type="domain" description="Response regulatory" evidence="9">
    <location>
        <begin position="478"/>
        <end position="590"/>
    </location>
</feature>
<dbReference type="Proteomes" id="UP000006786">
    <property type="component" value="Unassembled WGS sequence"/>
</dbReference>
<dbReference type="SUPFAM" id="SSF47384">
    <property type="entry name" value="Homodimeric domain of signal transducing histidine kinase"/>
    <property type="match status" value="1"/>
</dbReference>
<dbReference type="RefSeq" id="WP_008599277.1">
    <property type="nucleotide sequence ID" value="NZ_AMRM01000038.1"/>
</dbReference>
<feature type="transmembrane region" description="Helical" evidence="7">
    <location>
        <begin position="156"/>
        <end position="174"/>
    </location>
</feature>
<dbReference type="PATRIC" id="fig|391937.3.peg.4269"/>
<feature type="transmembrane region" description="Helical" evidence="7">
    <location>
        <begin position="180"/>
        <end position="200"/>
    </location>
</feature>
<dbReference type="FunFam" id="3.30.565.10:FF:000049">
    <property type="entry name" value="Two-component sensor histidine kinase"/>
    <property type="match status" value="1"/>
</dbReference>
<dbReference type="InterPro" id="IPR003594">
    <property type="entry name" value="HATPase_dom"/>
</dbReference>
<dbReference type="PROSITE" id="PS50109">
    <property type="entry name" value="HIS_KIN"/>
    <property type="match status" value="1"/>
</dbReference>
<feature type="modified residue" description="4-aspartylphosphate" evidence="6">
    <location>
        <position position="524"/>
    </location>
</feature>
<keyword evidence="5 10" id="KW-0418">Kinase</keyword>
<dbReference type="SMART" id="SM00388">
    <property type="entry name" value="HisKA"/>
    <property type="match status" value="1"/>
</dbReference>
<dbReference type="GO" id="GO:0000155">
    <property type="term" value="F:phosphorelay sensor kinase activity"/>
    <property type="evidence" value="ECO:0007669"/>
    <property type="project" value="InterPro"/>
</dbReference>
<dbReference type="GO" id="GO:0005886">
    <property type="term" value="C:plasma membrane"/>
    <property type="evidence" value="ECO:0007669"/>
    <property type="project" value="TreeGrafter"/>
</dbReference>
<dbReference type="CDD" id="cd00082">
    <property type="entry name" value="HisKA"/>
    <property type="match status" value="1"/>
</dbReference>
<feature type="domain" description="Histidine kinase" evidence="8">
    <location>
        <begin position="243"/>
        <end position="450"/>
    </location>
</feature>
<keyword evidence="4" id="KW-0808">Transferase</keyword>
<dbReference type="PANTHER" id="PTHR43047">
    <property type="entry name" value="TWO-COMPONENT HISTIDINE PROTEIN KINASE"/>
    <property type="match status" value="1"/>
</dbReference>
<evidence type="ECO:0000256" key="4">
    <source>
        <dbReference type="ARBA" id="ARBA00022679"/>
    </source>
</evidence>
<dbReference type="SUPFAM" id="SSF55874">
    <property type="entry name" value="ATPase domain of HSP90 chaperone/DNA topoisomerase II/histidine kinase"/>
    <property type="match status" value="1"/>
</dbReference>
<evidence type="ECO:0000259" key="9">
    <source>
        <dbReference type="PROSITE" id="PS50110"/>
    </source>
</evidence>
<dbReference type="EC" id="2.7.13.3" evidence="2"/>
<dbReference type="Pfam" id="PF00512">
    <property type="entry name" value="HisKA"/>
    <property type="match status" value="1"/>
</dbReference>
<keyword evidence="7" id="KW-1133">Transmembrane helix</keyword>
<accession>K2MI94</accession>
<dbReference type="InterPro" id="IPR003661">
    <property type="entry name" value="HisK_dim/P_dom"/>
</dbReference>
<dbReference type="InterPro" id="IPR005467">
    <property type="entry name" value="His_kinase_dom"/>
</dbReference>
<dbReference type="GO" id="GO:0009927">
    <property type="term" value="F:histidine phosphotransfer kinase activity"/>
    <property type="evidence" value="ECO:0007669"/>
    <property type="project" value="TreeGrafter"/>
</dbReference>
<keyword evidence="11" id="KW-1185">Reference proteome</keyword>
<evidence type="ECO:0000256" key="7">
    <source>
        <dbReference type="SAM" id="Phobius"/>
    </source>
</evidence>
<dbReference type="STRING" id="391937.NA2_20851"/>
<dbReference type="CDD" id="cd00156">
    <property type="entry name" value="REC"/>
    <property type="match status" value="1"/>
</dbReference>
<dbReference type="OrthoDB" id="9764438at2"/>
<dbReference type="Pfam" id="PF02518">
    <property type="entry name" value="HATPase_c"/>
    <property type="match status" value="1"/>
</dbReference>
<dbReference type="PANTHER" id="PTHR43047:SF9">
    <property type="entry name" value="HISTIDINE KINASE"/>
    <property type="match status" value="1"/>
</dbReference>
<dbReference type="Pfam" id="PF00072">
    <property type="entry name" value="Response_reg"/>
    <property type="match status" value="1"/>
</dbReference>
<evidence type="ECO:0000313" key="11">
    <source>
        <dbReference type="Proteomes" id="UP000006786"/>
    </source>
</evidence>
<dbReference type="eggNOG" id="COG2205">
    <property type="taxonomic scope" value="Bacteria"/>
</dbReference>
<keyword evidence="7" id="KW-0812">Transmembrane</keyword>
<dbReference type="EMBL" id="AMRM01000038">
    <property type="protein sequence ID" value="EKF16867.1"/>
    <property type="molecule type" value="Genomic_DNA"/>
</dbReference>
<evidence type="ECO:0000256" key="2">
    <source>
        <dbReference type="ARBA" id="ARBA00012438"/>
    </source>
</evidence>
<feature type="transmembrane region" description="Helical" evidence="7">
    <location>
        <begin position="36"/>
        <end position="62"/>
    </location>
</feature>
<keyword evidence="3 6" id="KW-0597">Phosphoprotein</keyword>
<dbReference type="InterPro" id="IPR004358">
    <property type="entry name" value="Sig_transdc_His_kin-like_C"/>
</dbReference>
<dbReference type="PRINTS" id="PR00344">
    <property type="entry name" value="BCTRLSENSOR"/>
</dbReference>
<organism evidence="10 11">
    <name type="scientific">Nitratireductor pacificus pht-3B</name>
    <dbReference type="NCBI Taxonomy" id="391937"/>
    <lineage>
        <taxon>Bacteria</taxon>
        <taxon>Pseudomonadati</taxon>
        <taxon>Pseudomonadota</taxon>
        <taxon>Alphaproteobacteria</taxon>
        <taxon>Hyphomicrobiales</taxon>
        <taxon>Phyllobacteriaceae</taxon>
        <taxon>Nitratireductor</taxon>
    </lineage>
</organism>
<dbReference type="InterPro" id="IPR036097">
    <property type="entry name" value="HisK_dim/P_sf"/>
</dbReference>